<proteinExistence type="inferred from homology"/>
<dbReference type="AlphaFoldDB" id="A0A6J5WM42"/>
<comment type="subcellular location">
    <subcellularLocation>
        <location evidence="1">Nucleus</location>
        <location evidence="1">Nucleolus</location>
    </subcellularLocation>
</comment>
<feature type="region of interest" description="Disordered" evidence="6">
    <location>
        <begin position="1"/>
        <end position="32"/>
    </location>
</feature>
<accession>A0A6J5WM42</accession>
<evidence type="ECO:0000313" key="7">
    <source>
        <dbReference type="EMBL" id="CAB4302866.1"/>
    </source>
</evidence>
<feature type="region of interest" description="Disordered" evidence="6">
    <location>
        <begin position="160"/>
        <end position="190"/>
    </location>
</feature>
<organism evidence="7 8">
    <name type="scientific">Prunus armeniaca</name>
    <name type="common">Apricot</name>
    <name type="synonym">Armeniaca vulgaris</name>
    <dbReference type="NCBI Taxonomy" id="36596"/>
    <lineage>
        <taxon>Eukaryota</taxon>
        <taxon>Viridiplantae</taxon>
        <taxon>Streptophyta</taxon>
        <taxon>Embryophyta</taxon>
        <taxon>Tracheophyta</taxon>
        <taxon>Spermatophyta</taxon>
        <taxon>Magnoliopsida</taxon>
        <taxon>eudicotyledons</taxon>
        <taxon>Gunneridae</taxon>
        <taxon>Pentapetalae</taxon>
        <taxon>rosids</taxon>
        <taxon>fabids</taxon>
        <taxon>Rosales</taxon>
        <taxon>Rosaceae</taxon>
        <taxon>Amygdaloideae</taxon>
        <taxon>Amygdaleae</taxon>
        <taxon>Prunus</taxon>
    </lineage>
</organism>
<feature type="compositionally biased region" description="Polar residues" evidence="6">
    <location>
        <begin position="10"/>
        <end position="20"/>
    </location>
</feature>
<dbReference type="Pfam" id="PF06870">
    <property type="entry name" value="RNA_pol_I_A49"/>
    <property type="match status" value="1"/>
</dbReference>
<evidence type="ECO:0000256" key="2">
    <source>
        <dbReference type="ARBA" id="ARBA00009430"/>
    </source>
</evidence>
<evidence type="ECO:0008006" key="9">
    <source>
        <dbReference type="Google" id="ProtNLM"/>
    </source>
</evidence>
<gene>
    <name evidence="7" type="ORF">ORAREDHAP_LOCUS18763</name>
</gene>
<keyword evidence="4" id="KW-0804">Transcription</keyword>
<feature type="compositionally biased region" description="Basic residues" evidence="6">
    <location>
        <begin position="21"/>
        <end position="31"/>
    </location>
</feature>
<dbReference type="Proteomes" id="UP000507245">
    <property type="component" value="Unassembled WGS sequence"/>
</dbReference>
<dbReference type="GO" id="GO:0006351">
    <property type="term" value="P:DNA-templated transcription"/>
    <property type="evidence" value="ECO:0007669"/>
    <property type="project" value="InterPro"/>
</dbReference>
<comment type="similarity">
    <text evidence="2">Belongs to the eukaryotic RPA49/POLR1E RNA polymerase subunit family.</text>
</comment>
<dbReference type="GO" id="GO:0003677">
    <property type="term" value="F:DNA binding"/>
    <property type="evidence" value="ECO:0007669"/>
    <property type="project" value="InterPro"/>
</dbReference>
<dbReference type="EMBL" id="CAEKKB010000003">
    <property type="protein sequence ID" value="CAB4302866.1"/>
    <property type="molecule type" value="Genomic_DNA"/>
</dbReference>
<evidence type="ECO:0000256" key="6">
    <source>
        <dbReference type="SAM" id="MobiDB-lite"/>
    </source>
</evidence>
<keyword evidence="5" id="KW-0539">Nucleus</keyword>
<sequence>MESDAEDTKSQMTENPSTPQTHKHKKKKKKIPTVQATIQVVPDISEKTPPLVGYFPCSFDPTKSPYSNSTDVGLFRDSKKPRRLQIVVTPNGTNVDFVGTNYTGEATTGQSCNFALGVLDKATQTLKILPVASNKVDWDLHFGTRNLRLQPMVRGYNYSAKEPESSVKEQLTGEEKAQKQMELQSRYGTKKAIRESKKLRSLKQEDGPESQKDLDAKIKLIVPNKEALESTESQISRHIPPFNESATTPQEAFPLDKIILTGEWDLLGDIYEHFQGGAEVSWDAFPRFVCHRIHKLQDIEVDEEKFKLSCIFSYITHLIKFKDQHSMDGISSSRTHRIPNLLFHKFSTMFPMESKSLSNEKTNLLISYVLVLTLFVDEFETDLTDIAKDLRMSAIALRKHYENLGCKLVRKRNVMFATLPVPLQFPQLRQRRQKRNR</sequence>
<dbReference type="OrthoDB" id="532500at2759"/>
<feature type="compositionally biased region" description="Basic and acidic residues" evidence="6">
    <location>
        <begin position="161"/>
        <end position="179"/>
    </location>
</feature>
<reference evidence="8" key="1">
    <citation type="journal article" date="2020" name="Genome Biol.">
        <title>Gamete binning: chromosome-level and haplotype-resolved genome assembly enabled by high-throughput single-cell sequencing of gamete genomes.</title>
        <authorList>
            <person name="Campoy J.A."/>
            <person name="Sun H."/>
            <person name="Goel M."/>
            <person name="Jiao W.-B."/>
            <person name="Folz-Donahue K."/>
            <person name="Wang N."/>
            <person name="Rubio M."/>
            <person name="Liu C."/>
            <person name="Kukat C."/>
            <person name="Ruiz D."/>
            <person name="Huettel B."/>
            <person name="Schneeberger K."/>
        </authorList>
    </citation>
    <scope>NUCLEOTIDE SEQUENCE [LARGE SCALE GENOMIC DNA]</scope>
    <source>
        <strain evidence="8">cv. Rojo Pasion</strain>
    </source>
</reference>
<protein>
    <recommendedName>
        <fullName evidence="9">DNA-directed RNA polymerase I subunit rpa49</fullName>
    </recommendedName>
</protein>
<dbReference type="GO" id="GO:0005730">
    <property type="term" value="C:nucleolus"/>
    <property type="evidence" value="ECO:0007669"/>
    <property type="project" value="UniProtKB-SubCell"/>
</dbReference>
<name>A0A6J5WM42_PRUAR</name>
<evidence type="ECO:0000256" key="1">
    <source>
        <dbReference type="ARBA" id="ARBA00004604"/>
    </source>
</evidence>
<evidence type="ECO:0000256" key="5">
    <source>
        <dbReference type="ARBA" id="ARBA00023242"/>
    </source>
</evidence>
<keyword evidence="8" id="KW-1185">Reference proteome</keyword>
<evidence type="ECO:0000256" key="3">
    <source>
        <dbReference type="ARBA" id="ARBA00022478"/>
    </source>
</evidence>
<dbReference type="InterPro" id="IPR009668">
    <property type="entry name" value="RNA_pol-assoc_fac_A49-like"/>
</dbReference>
<dbReference type="GO" id="GO:0000428">
    <property type="term" value="C:DNA-directed RNA polymerase complex"/>
    <property type="evidence" value="ECO:0007669"/>
    <property type="project" value="UniProtKB-KW"/>
</dbReference>
<keyword evidence="3" id="KW-0240">DNA-directed RNA polymerase</keyword>
<dbReference type="PANTHER" id="PTHR14440">
    <property type="entry name" value="DNA-DIRECTED RNA POLYMERASE I SUBUNIT RPA49"/>
    <property type="match status" value="1"/>
</dbReference>
<evidence type="ECO:0000256" key="4">
    <source>
        <dbReference type="ARBA" id="ARBA00023163"/>
    </source>
</evidence>
<evidence type="ECO:0000313" key="8">
    <source>
        <dbReference type="Proteomes" id="UP000507245"/>
    </source>
</evidence>